<gene>
    <name evidence="10" type="ORF">FYK55_05580</name>
</gene>
<feature type="transmembrane region" description="Helical" evidence="8">
    <location>
        <begin position="85"/>
        <end position="104"/>
    </location>
</feature>
<dbReference type="Pfam" id="PF01569">
    <property type="entry name" value="PAP2"/>
    <property type="match status" value="1"/>
</dbReference>
<name>A0A5M6DIQ1_9BACT</name>
<dbReference type="Gene3D" id="1.20.144.10">
    <property type="entry name" value="Phosphatidic acid phosphatase type 2/haloperoxidase"/>
    <property type="match status" value="1"/>
</dbReference>
<dbReference type="EMBL" id="VWOX01000003">
    <property type="protein sequence ID" value="KAA5545145.1"/>
    <property type="molecule type" value="Genomic_DNA"/>
</dbReference>
<evidence type="ECO:0000313" key="10">
    <source>
        <dbReference type="EMBL" id="KAA5545145.1"/>
    </source>
</evidence>
<dbReference type="GO" id="GO:0016787">
    <property type="term" value="F:hydrolase activity"/>
    <property type="evidence" value="ECO:0007669"/>
    <property type="project" value="UniProtKB-KW"/>
</dbReference>
<dbReference type="SUPFAM" id="SSF48317">
    <property type="entry name" value="Acid phosphatase/Vanadium-dependent haloperoxidase"/>
    <property type="match status" value="1"/>
</dbReference>
<feature type="compositionally biased region" description="Basic and acidic residues" evidence="7">
    <location>
        <begin position="249"/>
        <end position="280"/>
    </location>
</feature>
<organism evidence="10 11">
    <name type="scientific">Roseiconus nitratireducens</name>
    <dbReference type="NCBI Taxonomy" id="2605748"/>
    <lineage>
        <taxon>Bacteria</taxon>
        <taxon>Pseudomonadati</taxon>
        <taxon>Planctomycetota</taxon>
        <taxon>Planctomycetia</taxon>
        <taxon>Pirellulales</taxon>
        <taxon>Pirellulaceae</taxon>
        <taxon>Roseiconus</taxon>
    </lineage>
</organism>
<evidence type="ECO:0000256" key="1">
    <source>
        <dbReference type="ARBA" id="ARBA00004651"/>
    </source>
</evidence>
<evidence type="ECO:0000313" key="11">
    <source>
        <dbReference type="Proteomes" id="UP000324479"/>
    </source>
</evidence>
<dbReference type="RefSeq" id="WP_150075412.1">
    <property type="nucleotide sequence ID" value="NZ_VWOX01000003.1"/>
</dbReference>
<feature type="transmembrane region" description="Helical" evidence="8">
    <location>
        <begin position="116"/>
        <end position="135"/>
    </location>
</feature>
<proteinExistence type="predicted"/>
<feature type="domain" description="Phosphatidic acid phosphatase type 2/haloperoxidase" evidence="9">
    <location>
        <begin position="112"/>
        <end position="237"/>
    </location>
</feature>
<dbReference type="AlphaFoldDB" id="A0A5M6DIQ1"/>
<evidence type="ECO:0000256" key="5">
    <source>
        <dbReference type="ARBA" id="ARBA00022989"/>
    </source>
</evidence>
<evidence type="ECO:0000256" key="4">
    <source>
        <dbReference type="ARBA" id="ARBA00022801"/>
    </source>
</evidence>
<keyword evidence="5 8" id="KW-1133">Transmembrane helix</keyword>
<evidence type="ECO:0000259" key="9">
    <source>
        <dbReference type="SMART" id="SM00014"/>
    </source>
</evidence>
<dbReference type="InterPro" id="IPR000326">
    <property type="entry name" value="PAP2/HPO"/>
</dbReference>
<evidence type="ECO:0000256" key="6">
    <source>
        <dbReference type="ARBA" id="ARBA00023136"/>
    </source>
</evidence>
<evidence type="ECO:0000256" key="2">
    <source>
        <dbReference type="ARBA" id="ARBA00022475"/>
    </source>
</evidence>
<dbReference type="SMART" id="SM00014">
    <property type="entry name" value="acidPPc"/>
    <property type="match status" value="1"/>
</dbReference>
<feature type="region of interest" description="Disordered" evidence="7">
    <location>
        <begin position="248"/>
        <end position="280"/>
    </location>
</feature>
<evidence type="ECO:0000256" key="7">
    <source>
        <dbReference type="SAM" id="MobiDB-lite"/>
    </source>
</evidence>
<accession>A0A5M6DIQ1</accession>
<reference evidence="10 11" key="1">
    <citation type="submission" date="2019-08" db="EMBL/GenBank/DDBJ databases">
        <authorList>
            <person name="Dhanesh K."/>
            <person name="Kumar G."/>
            <person name="Sasikala C."/>
            <person name="Venkata Ramana C."/>
        </authorList>
    </citation>
    <scope>NUCLEOTIDE SEQUENCE [LARGE SCALE GENOMIC DNA]</scope>
    <source>
        <strain evidence="10 11">JC645</strain>
    </source>
</reference>
<dbReference type="Proteomes" id="UP000324479">
    <property type="component" value="Unassembled WGS sequence"/>
</dbReference>
<dbReference type="PANTHER" id="PTHR14969:SF62">
    <property type="entry name" value="DECAPRENYLPHOSPHORYL-5-PHOSPHORIBOSE PHOSPHATASE RV3807C-RELATED"/>
    <property type="match status" value="1"/>
</dbReference>
<keyword evidence="4" id="KW-0378">Hydrolase</keyword>
<evidence type="ECO:0000256" key="3">
    <source>
        <dbReference type="ARBA" id="ARBA00022692"/>
    </source>
</evidence>
<keyword evidence="6 8" id="KW-0472">Membrane</keyword>
<feature type="transmembrane region" description="Helical" evidence="8">
    <location>
        <begin position="42"/>
        <end position="65"/>
    </location>
</feature>
<keyword evidence="11" id="KW-1185">Reference proteome</keyword>
<sequence>MRSEAPRTFATASPENRCVDDDTQRPRIVPAFKPIKSGSFPLAALLWTAGLLLLSVPMVTLIDIPVARWFATDPFPREINNALELTRVFSHGSGIFVILVGIFLMAPHRRWHLPKLATLAIGAGAVATLAKMFVLRPRPTGLNLNVASHDSAWLWAFDWTLSQVATFDASTRAFPSGNMATAIALTVGLWTVLPRGRWLFAAICLGTMVQRLACSAHFPSDILGGAAFGLLWAYVCVHPKLLGNLFDKMQPESEPRRRPRPPEPERKQSDPPPLDRRIAA</sequence>
<evidence type="ECO:0000256" key="8">
    <source>
        <dbReference type="SAM" id="Phobius"/>
    </source>
</evidence>
<comment type="caution">
    <text evidence="10">The sequence shown here is derived from an EMBL/GenBank/DDBJ whole genome shotgun (WGS) entry which is preliminary data.</text>
</comment>
<keyword evidence="2" id="KW-1003">Cell membrane</keyword>
<dbReference type="GO" id="GO:0005886">
    <property type="term" value="C:plasma membrane"/>
    <property type="evidence" value="ECO:0007669"/>
    <property type="project" value="UniProtKB-SubCell"/>
</dbReference>
<dbReference type="InterPro" id="IPR036938">
    <property type="entry name" value="PAP2/HPO_sf"/>
</dbReference>
<protein>
    <submittedName>
        <fullName evidence="10">Phosphatase PAP2 family protein</fullName>
    </submittedName>
</protein>
<comment type="subcellular location">
    <subcellularLocation>
        <location evidence="1">Cell membrane</location>
        <topology evidence="1">Multi-pass membrane protein</topology>
    </subcellularLocation>
</comment>
<dbReference type="PANTHER" id="PTHR14969">
    <property type="entry name" value="SPHINGOSINE-1-PHOSPHATE PHOSPHOHYDROLASE"/>
    <property type="match status" value="1"/>
</dbReference>
<keyword evidence="3 8" id="KW-0812">Transmembrane</keyword>